<dbReference type="Gene3D" id="3.40.50.150">
    <property type="entry name" value="Vaccinia Virus protein VP39"/>
    <property type="match status" value="1"/>
</dbReference>
<dbReference type="Proteomes" id="UP000051184">
    <property type="component" value="Unassembled WGS sequence"/>
</dbReference>
<proteinExistence type="predicted"/>
<dbReference type="EC" id="2.1.1.265" evidence="2"/>
<dbReference type="CDD" id="cd02440">
    <property type="entry name" value="AdoMet_MTases"/>
    <property type="match status" value="1"/>
</dbReference>
<keyword evidence="2" id="KW-0489">Methyltransferase</keyword>
<protein>
    <submittedName>
        <fullName evidence="2">Tellurite methyltransferase</fullName>
        <ecNumber evidence="2">2.1.1.265</ecNumber>
    </submittedName>
</protein>
<dbReference type="GO" id="GO:0032259">
    <property type="term" value="P:methylation"/>
    <property type="evidence" value="ECO:0007669"/>
    <property type="project" value="UniProtKB-KW"/>
</dbReference>
<sequence>MTEQKGFDASTLAYYADVAPTYKASGEGGLNRFLPKFMRLLPTGAAVLDLGCGGGRDSEALLANGYEVTSWDACERIALEAQKRLGRAVFVKRFDELEVEREFDAVWASASLLHVPLTDLPNVLERVHTALRPRGLHFASYKSGGIEGRDAVGRYFNFISRKQLEQAYSQSVNWQIHEIHEYVGGGYDHGQSGPWIAVIASKL</sequence>
<dbReference type="PANTHER" id="PTHR43464">
    <property type="entry name" value="METHYLTRANSFERASE"/>
    <property type="match status" value="1"/>
</dbReference>
<keyword evidence="2" id="KW-0808">Transferase</keyword>
<evidence type="ECO:0000313" key="3">
    <source>
        <dbReference type="Proteomes" id="UP000051184"/>
    </source>
</evidence>
<dbReference type="SUPFAM" id="SSF53335">
    <property type="entry name" value="S-adenosyl-L-methionine-dependent methyltransferases"/>
    <property type="match status" value="1"/>
</dbReference>
<feature type="domain" description="Methyltransferase" evidence="1">
    <location>
        <begin position="47"/>
        <end position="135"/>
    </location>
</feature>
<dbReference type="STRING" id="1715691.TA5113_00111"/>
<name>A0A0P1IMM2_9RHOB</name>
<keyword evidence="3" id="KW-1185">Reference proteome</keyword>
<dbReference type="GO" id="GO:0008168">
    <property type="term" value="F:methyltransferase activity"/>
    <property type="evidence" value="ECO:0007669"/>
    <property type="project" value="UniProtKB-KW"/>
</dbReference>
<dbReference type="InterPro" id="IPR041698">
    <property type="entry name" value="Methyltransf_25"/>
</dbReference>
<dbReference type="PANTHER" id="PTHR43464:SF94">
    <property type="entry name" value="MALONYL-[ACYL-CARRIER PROTEIN] O-METHYLTRANSFERASE"/>
    <property type="match status" value="1"/>
</dbReference>
<evidence type="ECO:0000259" key="1">
    <source>
        <dbReference type="Pfam" id="PF13649"/>
    </source>
</evidence>
<dbReference type="InterPro" id="IPR029063">
    <property type="entry name" value="SAM-dependent_MTases_sf"/>
</dbReference>
<accession>A0A0P1IMM2</accession>
<reference evidence="3" key="1">
    <citation type="submission" date="2015-09" db="EMBL/GenBank/DDBJ databases">
        <authorList>
            <person name="Rodrigo-Torres Lidia"/>
            <person name="Arahal R.David."/>
        </authorList>
    </citation>
    <scope>NUCLEOTIDE SEQUENCE [LARGE SCALE GENOMIC DNA]</scope>
    <source>
        <strain evidence="3">CECT 5114</strain>
    </source>
</reference>
<evidence type="ECO:0000313" key="2">
    <source>
        <dbReference type="EMBL" id="CUK24893.1"/>
    </source>
</evidence>
<dbReference type="RefSeq" id="WP_058313904.1">
    <property type="nucleotide sequence ID" value="NZ_CYTO01000003.1"/>
</dbReference>
<dbReference type="OrthoDB" id="9804312at2"/>
<dbReference type="AlphaFoldDB" id="A0A0P1IMM2"/>
<organism evidence="2 3">
    <name type="scientific">Cognatishimia activa</name>
    <dbReference type="NCBI Taxonomy" id="1715691"/>
    <lineage>
        <taxon>Bacteria</taxon>
        <taxon>Pseudomonadati</taxon>
        <taxon>Pseudomonadota</taxon>
        <taxon>Alphaproteobacteria</taxon>
        <taxon>Rhodobacterales</taxon>
        <taxon>Paracoccaceae</taxon>
        <taxon>Cognatishimia</taxon>
    </lineage>
</organism>
<gene>
    <name evidence="2" type="primary">tehB</name>
    <name evidence="2" type="ORF">TA5114_00680</name>
</gene>
<dbReference type="EMBL" id="CYUE01000003">
    <property type="protein sequence ID" value="CUK24893.1"/>
    <property type="molecule type" value="Genomic_DNA"/>
</dbReference>
<dbReference type="Pfam" id="PF13649">
    <property type="entry name" value="Methyltransf_25"/>
    <property type="match status" value="1"/>
</dbReference>